<dbReference type="Pfam" id="PF07727">
    <property type="entry name" value="RVT_2"/>
    <property type="match status" value="1"/>
</dbReference>
<dbReference type="InterPro" id="IPR013103">
    <property type="entry name" value="RVT_2"/>
</dbReference>
<comment type="caution">
    <text evidence="2">The sequence shown here is derived from an EMBL/GenBank/DDBJ whole genome shotgun (WGS) entry which is preliminary data.</text>
</comment>
<dbReference type="Proteomes" id="UP000257109">
    <property type="component" value="Unassembled WGS sequence"/>
</dbReference>
<evidence type="ECO:0000259" key="1">
    <source>
        <dbReference type="Pfam" id="PF07727"/>
    </source>
</evidence>
<accession>A0A371F901</accession>
<evidence type="ECO:0000313" key="3">
    <source>
        <dbReference type="Proteomes" id="UP000257109"/>
    </source>
</evidence>
<keyword evidence="3" id="KW-1185">Reference proteome</keyword>
<dbReference type="AlphaFoldDB" id="A0A371F901"/>
<protein>
    <recommendedName>
        <fullName evidence="1">Reverse transcriptase Ty1/copia-type domain-containing protein</fullName>
    </recommendedName>
</protein>
<feature type="non-terminal residue" evidence="2">
    <location>
        <position position="1"/>
    </location>
</feature>
<proteinExistence type="predicted"/>
<feature type="domain" description="Reverse transcriptase Ty1/copia-type" evidence="1">
    <location>
        <begin position="85"/>
        <end position="213"/>
    </location>
</feature>
<dbReference type="EMBL" id="QJKJ01010074">
    <property type="protein sequence ID" value="RDX74748.1"/>
    <property type="molecule type" value="Genomic_DNA"/>
</dbReference>
<gene>
    <name evidence="2" type="ORF">CR513_45464</name>
</gene>
<name>A0A371F901_MUCPR</name>
<sequence>MKESESISDFGNRVMMTMNQTKCYRQKMKDIRVEENILCSLTINFDFVICAIKKLRLRINDTYKERFNKRHEESLEQVLNAKEDVVMEENMDMDVAKEEEKERRYDKSNKRIYGLKQTSRQWYLKFNDTMNTVDRCIYMKVNDSRFVILVLYVDDIQLATNNVVMLHDVKKFLSNNFEMKDMGEASYVIRIKIIFYDKSQGLLGLSQKGYINKGDRFSQMQCPRNDLELKKMMCVQTCTRLDISFVVGMLGNCQSNFGIDHWKAAKKVFQYLQGTKDYILTYRRSYPLGVVIGYI</sequence>
<evidence type="ECO:0000313" key="2">
    <source>
        <dbReference type="EMBL" id="RDX74748.1"/>
    </source>
</evidence>
<dbReference type="STRING" id="157652.A0A371F901"/>
<organism evidence="2 3">
    <name type="scientific">Mucuna pruriens</name>
    <name type="common">Velvet bean</name>
    <name type="synonym">Dolichos pruriens</name>
    <dbReference type="NCBI Taxonomy" id="157652"/>
    <lineage>
        <taxon>Eukaryota</taxon>
        <taxon>Viridiplantae</taxon>
        <taxon>Streptophyta</taxon>
        <taxon>Embryophyta</taxon>
        <taxon>Tracheophyta</taxon>
        <taxon>Spermatophyta</taxon>
        <taxon>Magnoliopsida</taxon>
        <taxon>eudicotyledons</taxon>
        <taxon>Gunneridae</taxon>
        <taxon>Pentapetalae</taxon>
        <taxon>rosids</taxon>
        <taxon>fabids</taxon>
        <taxon>Fabales</taxon>
        <taxon>Fabaceae</taxon>
        <taxon>Papilionoideae</taxon>
        <taxon>50 kb inversion clade</taxon>
        <taxon>NPAAA clade</taxon>
        <taxon>indigoferoid/millettioid clade</taxon>
        <taxon>Phaseoleae</taxon>
        <taxon>Mucuna</taxon>
    </lineage>
</organism>
<reference evidence="2" key="1">
    <citation type="submission" date="2018-05" db="EMBL/GenBank/DDBJ databases">
        <title>Draft genome of Mucuna pruriens seed.</title>
        <authorList>
            <person name="Nnadi N.E."/>
            <person name="Vos R."/>
            <person name="Hasami M.H."/>
            <person name="Devisetty U.K."/>
            <person name="Aguiy J.C."/>
        </authorList>
    </citation>
    <scope>NUCLEOTIDE SEQUENCE [LARGE SCALE GENOMIC DNA]</scope>
    <source>
        <strain evidence="2">JCA_2017</strain>
    </source>
</reference>
<dbReference type="OrthoDB" id="1436818at2759"/>